<accession>A0A1G7Y3I7</accession>
<evidence type="ECO:0000256" key="1">
    <source>
        <dbReference type="SAM" id="MobiDB-lite"/>
    </source>
</evidence>
<organism evidence="3 4">
    <name type="scientific">Microbacterium pygmaeum</name>
    <dbReference type="NCBI Taxonomy" id="370764"/>
    <lineage>
        <taxon>Bacteria</taxon>
        <taxon>Bacillati</taxon>
        <taxon>Actinomycetota</taxon>
        <taxon>Actinomycetes</taxon>
        <taxon>Micrococcales</taxon>
        <taxon>Microbacteriaceae</taxon>
        <taxon>Microbacterium</taxon>
    </lineage>
</organism>
<dbReference type="EMBL" id="LT629692">
    <property type="protein sequence ID" value="SDG90974.1"/>
    <property type="molecule type" value="Genomic_DNA"/>
</dbReference>
<keyword evidence="2" id="KW-0472">Membrane</keyword>
<gene>
    <name evidence="3" type="ORF">SAMN04489810_1622</name>
</gene>
<reference evidence="3 4" key="1">
    <citation type="submission" date="2016-10" db="EMBL/GenBank/DDBJ databases">
        <authorList>
            <person name="de Groot N.N."/>
        </authorList>
    </citation>
    <scope>NUCLEOTIDE SEQUENCE [LARGE SCALE GENOMIC DNA]</scope>
    <source>
        <strain evidence="3 4">DSM 23142</strain>
    </source>
</reference>
<dbReference type="AlphaFoldDB" id="A0A1G7Y3I7"/>
<evidence type="ECO:0008006" key="5">
    <source>
        <dbReference type="Google" id="ProtNLM"/>
    </source>
</evidence>
<protein>
    <recommendedName>
        <fullName evidence="5">Peptidase propeptide and YPEB domain-containing protein</fullName>
    </recommendedName>
</protein>
<keyword evidence="2" id="KW-1133">Transmembrane helix</keyword>
<keyword evidence="4" id="KW-1185">Reference proteome</keyword>
<dbReference type="OrthoDB" id="5007810at2"/>
<evidence type="ECO:0000256" key="2">
    <source>
        <dbReference type="SAM" id="Phobius"/>
    </source>
</evidence>
<feature type="compositionally biased region" description="Acidic residues" evidence="1">
    <location>
        <begin position="55"/>
        <end position="66"/>
    </location>
</feature>
<dbReference type="STRING" id="370764.SAMN04489810_1622"/>
<feature type="region of interest" description="Disordered" evidence="1">
    <location>
        <begin position="1"/>
        <end position="26"/>
    </location>
</feature>
<feature type="compositionally biased region" description="Polar residues" evidence="1">
    <location>
        <begin position="1"/>
        <end position="22"/>
    </location>
</feature>
<feature type="region of interest" description="Disordered" evidence="1">
    <location>
        <begin position="54"/>
        <end position="84"/>
    </location>
</feature>
<dbReference type="Gene3D" id="3.30.505.20">
    <property type="match status" value="1"/>
</dbReference>
<evidence type="ECO:0000313" key="3">
    <source>
        <dbReference type="EMBL" id="SDG90974.1"/>
    </source>
</evidence>
<name>A0A1G7Y3I7_9MICO</name>
<proteinExistence type="predicted"/>
<feature type="transmembrane region" description="Helical" evidence="2">
    <location>
        <begin position="29"/>
        <end position="55"/>
    </location>
</feature>
<sequence length="217" mass="21900">MTDNTSTPEPTQPAVSHPQNSPKRPRKHVVLLSVAGVVAALALVGGGVAVGAAIADDDGDDRDDVAESTQQTSDETVRGSSSADELIDIVQSASASTDGVPTALEASRDGSWLVQFTTDAGDESDVRVSADGTATVGETDPAGADDVAPTTQLDDTTVRALVDAALAAADGAIVSLDVDDNPADSYEATILGSNGTLTELSLDGSFAVTNSETDNND</sequence>
<dbReference type="Proteomes" id="UP000199009">
    <property type="component" value="Chromosome I"/>
</dbReference>
<keyword evidence="2" id="KW-0812">Transmembrane</keyword>
<dbReference type="RefSeq" id="WP_091488525.1">
    <property type="nucleotide sequence ID" value="NZ_LT629692.1"/>
</dbReference>
<feature type="compositionally biased region" description="Polar residues" evidence="1">
    <location>
        <begin position="67"/>
        <end position="83"/>
    </location>
</feature>
<evidence type="ECO:0000313" key="4">
    <source>
        <dbReference type="Proteomes" id="UP000199009"/>
    </source>
</evidence>